<dbReference type="Pfam" id="PF12270">
    <property type="entry name" value="Cyt_c_ox_IV"/>
    <property type="match status" value="1"/>
</dbReference>
<keyword evidence="7" id="KW-1278">Translocase</keyword>
<dbReference type="RefSeq" id="WP_126917306.1">
    <property type="nucleotide sequence ID" value="NZ_CP034587.1"/>
</dbReference>
<organism evidence="14 15">
    <name type="scientific">Streptomyces luteoverticillatus</name>
    <name type="common">Streptoverticillium luteoverticillatus</name>
    <dbReference type="NCBI Taxonomy" id="66425"/>
    <lineage>
        <taxon>Bacteria</taxon>
        <taxon>Bacillati</taxon>
        <taxon>Actinomycetota</taxon>
        <taxon>Actinomycetes</taxon>
        <taxon>Kitasatosporales</taxon>
        <taxon>Streptomycetaceae</taxon>
        <taxon>Streptomyces</taxon>
    </lineage>
</organism>
<evidence type="ECO:0000313" key="14">
    <source>
        <dbReference type="EMBL" id="AZQ74804.1"/>
    </source>
</evidence>
<dbReference type="GO" id="GO:0004129">
    <property type="term" value="F:cytochrome-c oxidase activity"/>
    <property type="evidence" value="ECO:0007669"/>
    <property type="project" value="UniProtKB-EC"/>
</dbReference>
<keyword evidence="9 13" id="KW-0472">Membrane</keyword>
<evidence type="ECO:0000256" key="7">
    <source>
        <dbReference type="ARBA" id="ARBA00022967"/>
    </source>
</evidence>
<evidence type="ECO:0000256" key="3">
    <source>
        <dbReference type="ARBA" id="ARBA00006870"/>
    </source>
</evidence>
<gene>
    <name evidence="14" type="ORF">EKH77_29615</name>
</gene>
<name>A0A3S9PR58_STRLT</name>
<evidence type="ECO:0000256" key="2">
    <source>
        <dbReference type="ARBA" id="ARBA00004651"/>
    </source>
</evidence>
<accession>A0A3S9PR58</accession>
<comment type="similarity">
    <text evidence="3">Belongs to the cytochrome c oxidase bacterial subunit CtaF family.</text>
</comment>
<dbReference type="InterPro" id="IPR021050">
    <property type="entry name" value="Cyt_c_oxidase_su4_actinobac"/>
</dbReference>
<comment type="subcellular location">
    <subcellularLocation>
        <location evidence="2">Cell membrane</location>
        <topology evidence="2">Multi-pass membrane protein</topology>
    </subcellularLocation>
</comment>
<keyword evidence="5" id="KW-1003">Cell membrane</keyword>
<proteinExistence type="inferred from homology"/>
<evidence type="ECO:0000256" key="5">
    <source>
        <dbReference type="ARBA" id="ARBA00022475"/>
    </source>
</evidence>
<feature type="transmembrane region" description="Helical" evidence="13">
    <location>
        <begin position="30"/>
        <end position="51"/>
    </location>
</feature>
<keyword evidence="15" id="KW-1185">Reference proteome</keyword>
<evidence type="ECO:0000256" key="10">
    <source>
        <dbReference type="ARBA" id="ARBA00031366"/>
    </source>
</evidence>
<keyword evidence="6 13" id="KW-0812">Transmembrane</keyword>
<sequence length="129" mass="13900">MKTEACLFAGVAVFFLLTDAVYMWFAREPAGGAALTVCFLMASVIAFFCAVNHRRKGGRPEDRRDGRIHERGGALDFFPPHSGYPPLTALGAALLVLGIVYGLWLFIMGAAVTVAGILGMVFQFVNADD</sequence>
<dbReference type="OrthoDB" id="5244617at2"/>
<dbReference type="Proteomes" id="UP000267900">
    <property type="component" value="Chromosome"/>
</dbReference>
<comment type="catalytic activity">
    <reaction evidence="12">
        <text>4 Fe(II)-[cytochrome c] + O2 + 8 H(+)(in) = 4 Fe(III)-[cytochrome c] + 2 H2O + 4 H(+)(out)</text>
        <dbReference type="Rhea" id="RHEA:11436"/>
        <dbReference type="Rhea" id="RHEA-COMP:10350"/>
        <dbReference type="Rhea" id="RHEA-COMP:14399"/>
        <dbReference type="ChEBI" id="CHEBI:15377"/>
        <dbReference type="ChEBI" id="CHEBI:15378"/>
        <dbReference type="ChEBI" id="CHEBI:15379"/>
        <dbReference type="ChEBI" id="CHEBI:29033"/>
        <dbReference type="ChEBI" id="CHEBI:29034"/>
        <dbReference type="EC" id="7.1.1.9"/>
    </reaction>
</comment>
<evidence type="ECO:0000256" key="4">
    <source>
        <dbReference type="ARBA" id="ARBA00012949"/>
    </source>
</evidence>
<comment type="function">
    <text evidence="1">Part of cytochrome c oxidase, its function is unknown.</text>
</comment>
<dbReference type="GO" id="GO:0022900">
    <property type="term" value="P:electron transport chain"/>
    <property type="evidence" value="ECO:0007669"/>
    <property type="project" value="InterPro"/>
</dbReference>
<dbReference type="PIRSF" id="PIRSF017385">
    <property type="entry name" value="CtaF"/>
    <property type="match status" value="1"/>
</dbReference>
<evidence type="ECO:0000256" key="8">
    <source>
        <dbReference type="ARBA" id="ARBA00022989"/>
    </source>
</evidence>
<dbReference type="GO" id="GO:0005886">
    <property type="term" value="C:plasma membrane"/>
    <property type="evidence" value="ECO:0007669"/>
    <property type="project" value="UniProtKB-SubCell"/>
</dbReference>
<evidence type="ECO:0000256" key="1">
    <source>
        <dbReference type="ARBA" id="ARBA00002536"/>
    </source>
</evidence>
<evidence type="ECO:0000256" key="13">
    <source>
        <dbReference type="SAM" id="Phobius"/>
    </source>
</evidence>
<dbReference type="EC" id="7.1.1.9" evidence="4"/>
<evidence type="ECO:0000313" key="15">
    <source>
        <dbReference type="Proteomes" id="UP000267900"/>
    </source>
</evidence>
<feature type="transmembrane region" description="Helical" evidence="13">
    <location>
        <begin position="92"/>
        <end position="125"/>
    </location>
</feature>
<evidence type="ECO:0000256" key="9">
    <source>
        <dbReference type="ARBA" id="ARBA00023136"/>
    </source>
</evidence>
<dbReference type="AlphaFoldDB" id="A0A3S9PR58"/>
<evidence type="ECO:0000256" key="11">
    <source>
        <dbReference type="ARBA" id="ARBA00031401"/>
    </source>
</evidence>
<protein>
    <recommendedName>
        <fullName evidence="4">cytochrome-c oxidase</fullName>
        <ecNumber evidence="4">7.1.1.9</ecNumber>
    </recommendedName>
    <alternativeName>
        <fullName evidence="11">Cytochrome aa3 subunit 4</fullName>
    </alternativeName>
    <alternativeName>
        <fullName evidence="10">Cytochrome c oxidase polypeptide IV</fullName>
    </alternativeName>
</protein>
<dbReference type="EMBL" id="CP034587">
    <property type="protein sequence ID" value="AZQ74804.1"/>
    <property type="molecule type" value="Genomic_DNA"/>
</dbReference>
<evidence type="ECO:0000256" key="12">
    <source>
        <dbReference type="ARBA" id="ARBA00047816"/>
    </source>
</evidence>
<evidence type="ECO:0000256" key="6">
    <source>
        <dbReference type="ARBA" id="ARBA00022692"/>
    </source>
</evidence>
<keyword evidence="8 13" id="KW-1133">Transmembrane helix</keyword>
<reference evidence="14 15" key="1">
    <citation type="submission" date="2018-12" db="EMBL/GenBank/DDBJ databases">
        <title>The whole draft genome of Streptomyce luteoverticillatus CGMCC 15060.</title>
        <authorList>
            <person name="Feng Z."/>
            <person name="Chen G."/>
            <person name="Zhang J."/>
            <person name="Zhu H."/>
            <person name="Yu X."/>
            <person name="Zhang W."/>
            <person name="Zhang X."/>
        </authorList>
    </citation>
    <scope>NUCLEOTIDE SEQUENCE [LARGE SCALE GENOMIC DNA]</scope>
    <source>
        <strain evidence="14 15">CGMCC 15060</strain>
    </source>
</reference>